<dbReference type="NCBIfam" id="TIGR01644">
    <property type="entry name" value="phage_P2_V"/>
    <property type="match status" value="1"/>
</dbReference>
<evidence type="ECO:0000256" key="1">
    <source>
        <dbReference type="SAM" id="MobiDB-lite"/>
    </source>
</evidence>
<dbReference type="EMBL" id="LN899820">
    <property type="protein sequence ID" value="CUV57772.1"/>
    <property type="molecule type" value="Genomic_DNA"/>
</dbReference>
<dbReference type="AlphaFoldDB" id="A0A0S4X1L4"/>
<dbReference type="InterPro" id="IPR013046">
    <property type="entry name" value="GpV/Gp45"/>
</dbReference>
<feature type="region of interest" description="Disordered" evidence="1">
    <location>
        <begin position="186"/>
        <end position="208"/>
    </location>
</feature>
<evidence type="ECO:0000313" key="3">
    <source>
        <dbReference type="EMBL" id="CUV57772.1"/>
    </source>
</evidence>
<organism evidence="3">
    <name type="scientific">Ralstonia solanacearum</name>
    <name type="common">Pseudomonas solanacearum</name>
    <dbReference type="NCBI Taxonomy" id="305"/>
    <lineage>
        <taxon>Bacteria</taxon>
        <taxon>Pseudomonadati</taxon>
        <taxon>Pseudomonadota</taxon>
        <taxon>Betaproteobacteria</taxon>
        <taxon>Burkholderiales</taxon>
        <taxon>Burkholderiaceae</taxon>
        <taxon>Ralstonia</taxon>
        <taxon>Ralstonia solanacearum species complex</taxon>
    </lineage>
</organism>
<dbReference type="Pfam" id="PF04717">
    <property type="entry name" value="Phage_base_V"/>
    <property type="match status" value="1"/>
</dbReference>
<dbReference type="InterPro" id="IPR006531">
    <property type="entry name" value="Gp5/Vgr_OB"/>
</dbReference>
<gene>
    <name evidence="3" type="ORF">RUN215_v1_1490025</name>
</gene>
<evidence type="ECO:0000259" key="2">
    <source>
        <dbReference type="Pfam" id="PF04717"/>
    </source>
</evidence>
<dbReference type="InterPro" id="IPR037026">
    <property type="entry name" value="Vgr_OB-fold_dom_sf"/>
</dbReference>
<name>A0A0S4X1L4_RALSL</name>
<dbReference type="Pfam" id="PF18946">
    <property type="entry name" value="Apex"/>
    <property type="match status" value="1"/>
</dbReference>
<sequence length="208" mass="21962">MDTADTADLARLLENLLRIGTIADVRHSTPPAVRVRTGGLTTTWRPWAERRAGRTRTWNPPTVGEQVLLFCPSGDPANAVILCGIPTADNDVPSNDPNRTVTLYPDGALTSYDHAAGLLTVQGVKTVFLEAAANVLVKAPDTVFDGNVTVKGRFAYENGIAGQGGEHGNTITGSLTHEGGQLSSNGVVLDKHGHSGVQRGGDWTEGTR</sequence>
<dbReference type="InterPro" id="IPR044033">
    <property type="entry name" value="GpV-like_apex"/>
</dbReference>
<protein>
    <submittedName>
        <fullName evidence="3">Phage baseplate assembly-like protein</fullName>
    </submittedName>
</protein>
<proteinExistence type="predicted"/>
<reference evidence="3" key="1">
    <citation type="submission" date="2015-10" db="EMBL/GenBank/DDBJ databases">
        <authorList>
            <person name="Gilbert D.G."/>
        </authorList>
    </citation>
    <scope>NUCLEOTIDE SEQUENCE</scope>
    <source>
        <strain evidence="3">Phyl III-seqv23</strain>
    </source>
</reference>
<accession>A0A0S4X1L4</accession>
<feature type="domain" description="Gp5/Type VI secretion system Vgr protein OB-fold" evidence="2">
    <location>
        <begin position="19"/>
        <end position="84"/>
    </location>
</feature>
<dbReference type="Gene3D" id="6.20.150.10">
    <property type="match status" value="1"/>
</dbReference>
<dbReference type="Gene3D" id="2.40.50.230">
    <property type="entry name" value="Gp5 N-terminal domain"/>
    <property type="match status" value="1"/>
</dbReference>